<protein>
    <submittedName>
        <fullName evidence="1">(rape) hypothetical protein</fullName>
    </submittedName>
</protein>
<dbReference type="AlphaFoldDB" id="A0A816ZPE3"/>
<name>A0A816ZPE3_BRANA</name>
<evidence type="ECO:0000313" key="1">
    <source>
        <dbReference type="EMBL" id="CAF2224832.1"/>
    </source>
</evidence>
<sequence length="87" mass="10142">MAIREAIHYWSHYRSFSASAIHHQSFSSSSSHYRSFSSSLIHRQSFSFCMHVRLLLLFTEQIQNSSSFFPFESKVRINSSSALIIYC</sequence>
<proteinExistence type="predicted"/>
<organism evidence="1">
    <name type="scientific">Brassica napus</name>
    <name type="common">Rape</name>
    <dbReference type="NCBI Taxonomy" id="3708"/>
    <lineage>
        <taxon>Eukaryota</taxon>
        <taxon>Viridiplantae</taxon>
        <taxon>Streptophyta</taxon>
        <taxon>Embryophyta</taxon>
        <taxon>Tracheophyta</taxon>
        <taxon>Spermatophyta</taxon>
        <taxon>Magnoliopsida</taxon>
        <taxon>eudicotyledons</taxon>
        <taxon>Gunneridae</taxon>
        <taxon>Pentapetalae</taxon>
        <taxon>rosids</taxon>
        <taxon>malvids</taxon>
        <taxon>Brassicales</taxon>
        <taxon>Brassicaceae</taxon>
        <taxon>Brassiceae</taxon>
        <taxon>Brassica</taxon>
    </lineage>
</organism>
<accession>A0A816ZPE3</accession>
<dbReference type="EMBL" id="HG994362">
    <property type="protein sequence ID" value="CAF2224832.1"/>
    <property type="molecule type" value="Genomic_DNA"/>
</dbReference>
<dbReference type="Proteomes" id="UP001295469">
    <property type="component" value="Chromosome A08"/>
</dbReference>
<reference evidence="1" key="1">
    <citation type="submission" date="2021-01" db="EMBL/GenBank/DDBJ databases">
        <authorList>
            <consortium name="Genoscope - CEA"/>
            <person name="William W."/>
        </authorList>
    </citation>
    <scope>NUCLEOTIDE SEQUENCE</scope>
</reference>
<gene>
    <name evidence="1" type="ORF">DARMORV10_A08P08170.1</name>
</gene>